<proteinExistence type="evidence at transcript level"/>
<dbReference type="Pfam" id="PF01663">
    <property type="entry name" value="Phosphodiest"/>
    <property type="match status" value="1"/>
</dbReference>
<keyword evidence="1" id="KW-0378">Hydrolase</keyword>
<name>C1LD72_SCHJA</name>
<dbReference type="Gene3D" id="3.40.720.10">
    <property type="entry name" value="Alkaline Phosphatase, subunit A"/>
    <property type="match status" value="1"/>
</dbReference>
<dbReference type="EMBL" id="FN316919">
    <property type="protein sequence ID" value="CAX72650.1"/>
    <property type="molecule type" value="mRNA"/>
</dbReference>
<reference evidence="1" key="2">
    <citation type="submission" date="2009-03" db="EMBL/GenBank/DDBJ databases">
        <authorList>
            <person name="Gang L."/>
        </authorList>
    </citation>
    <scope>NUCLEOTIDE SEQUENCE</scope>
    <source>
        <strain evidence="1">Anhui</strain>
    </source>
</reference>
<dbReference type="SUPFAM" id="SSF53649">
    <property type="entry name" value="Alkaline phosphatase-like"/>
    <property type="match status" value="1"/>
</dbReference>
<evidence type="ECO:0000313" key="1">
    <source>
        <dbReference type="EMBL" id="CAX72650.1"/>
    </source>
</evidence>
<dbReference type="PANTHER" id="PTHR10151:SF120">
    <property type="entry name" value="BIS(5'-ADENOSYL)-TRIPHOSPHATASE"/>
    <property type="match status" value="1"/>
</dbReference>
<accession>C1LD72</accession>
<reference evidence="1" key="1">
    <citation type="journal article" date="2009" name="Nature">
        <title>The Schistosoma japonicum genome reveals features of host-parasite interplay.</title>
        <authorList>
            <person name="Liu F."/>
            <person name="Zhou Y."/>
            <person name="Wang Z.Q."/>
            <person name="Lu G."/>
            <person name="Zheng H."/>
            <person name="Brindley P.J."/>
            <person name="McManus D.P."/>
            <person name="Blair D."/>
            <person name="Zhang Q.H."/>
            <person name="Zhong Y."/>
            <person name="Wang S."/>
            <person name="Han Z.G."/>
            <person name="Chen Z."/>
        </authorList>
    </citation>
    <scope>NUCLEOTIDE SEQUENCE</scope>
    <source>
        <strain evidence="1">Anhui</strain>
    </source>
</reference>
<dbReference type="EC" id="3.1.-.-" evidence="1"/>
<dbReference type="InterPro" id="IPR017850">
    <property type="entry name" value="Alkaline_phosphatase_core_sf"/>
</dbReference>
<dbReference type="GO" id="GO:0016787">
    <property type="term" value="F:hydrolase activity"/>
    <property type="evidence" value="ECO:0007669"/>
    <property type="project" value="UniProtKB-KW"/>
</dbReference>
<sequence>MSEEMRRNFVLILLTLLIYFKTILSSGRILNEINPKVLLISLDGFRYDYIAEAKARNINISAFEKIKNRGIYIESIDNEFPTLTFPSHFSMVTGLHPENHGIVDNIFFDFKLNATFISKNQSGASDSRFYDVGAEPIWVTNQLQGYKSGVAFWIGSEARIKGIRPTHYLAPYNQNFTFNHRVDILMEWFDHKNINLGLMYYHQPDRAGHIYGAGSDEVFKAIEEVNDGLEYLLASINKRPWLKCCLNLIVSSDHGMTNISSDRVIYLHDYIEVDEYIAAPKNSGEIWTLWPTSESTVLSLYTKLKDKHPRLNVFLKNKMPTHLFYDSSSRIGPIVIYADLGWTIIIDRTYGITLKNKGSHGYDPDNKEMSPFFMAAGPQIDGSRTGKLQERIKLIDIYSLICLILDLKPAPNDGSVCRVRPMVRYKSIANINRLPITSVITYVTLIFFISYNNLHC</sequence>
<dbReference type="Gene3D" id="3.30.1360.180">
    <property type="match status" value="1"/>
</dbReference>
<dbReference type="PANTHER" id="PTHR10151">
    <property type="entry name" value="ECTONUCLEOTIDE PYROPHOSPHATASE/PHOSPHODIESTERASE"/>
    <property type="match status" value="1"/>
</dbReference>
<dbReference type="AlphaFoldDB" id="C1LD72"/>
<organism evidence="1">
    <name type="scientific">Schistosoma japonicum</name>
    <name type="common">Blood fluke</name>
    <dbReference type="NCBI Taxonomy" id="6182"/>
    <lineage>
        <taxon>Eukaryota</taxon>
        <taxon>Metazoa</taxon>
        <taxon>Spiralia</taxon>
        <taxon>Lophotrochozoa</taxon>
        <taxon>Platyhelminthes</taxon>
        <taxon>Trematoda</taxon>
        <taxon>Digenea</taxon>
        <taxon>Strigeidida</taxon>
        <taxon>Schistosomatoidea</taxon>
        <taxon>Schistosomatidae</taxon>
        <taxon>Schistosoma</taxon>
    </lineage>
</organism>
<protein>
    <submittedName>
        <fullName evidence="1">Ectonucleotide pyrophosphatase/phosphodiesterase family member 5</fullName>
        <ecNumber evidence="1">3.1.-.-</ecNumber>
    </submittedName>
</protein>
<dbReference type="CDD" id="cd16018">
    <property type="entry name" value="Enpp"/>
    <property type="match status" value="1"/>
</dbReference>
<dbReference type="InterPro" id="IPR002591">
    <property type="entry name" value="Phosphodiest/P_Trfase"/>
</dbReference>